<organism evidence="1 2">
    <name type="scientific">Spirilliplanes yamanashiensis</name>
    <dbReference type="NCBI Taxonomy" id="42233"/>
    <lineage>
        <taxon>Bacteria</taxon>
        <taxon>Bacillati</taxon>
        <taxon>Actinomycetota</taxon>
        <taxon>Actinomycetes</taxon>
        <taxon>Micromonosporales</taxon>
        <taxon>Micromonosporaceae</taxon>
        <taxon>Spirilliplanes</taxon>
    </lineage>
</organism>
<evidence type="ECO:0000313" key="1">
    <source>
        <dbReference type="EMBL" id="GIJ05726.1"/>
    </source>
</evidence>
<name>A0A8J4DL80_9ACTN</name>
<protein>
    <submittedName>
        <fullName evidence="1">Uncharacterized protein</fullName>
    </submittedName>
</protein>
<evidence type="ECO:0000313" key="2">
    <source>
        <dbReference type="Proteomes" id="UP000652013"/>
    </source>
</evidence>
<keyword evidence="2" id="KW-1185">Reference proteome</keyword>
<reference evidence="1" key="1">
    <citation type="submission" date="2021-01" db="EMBL/GenBank/DDBJ databases">
        <title>Whole genome shotgun sequence of Spirilliplanes yamanashiensis NBRC 15828.</title>
        <authorList>
            <person name="Komaki H."/>
            <person name="Tamura T."/>
        </authorList>
    </citation>
    <scope>NUCLEOTIDE SEQUENCE</scope>
    <source>
        <strain evidence="1">NBRC 15828</strain>
    </source>
</reference>
<dbReference type="AlphaFoldDB" id="A0A8J4DL80"/>
<accession>A0A8J4DL80</accession>
<dbReference type="Proteomes" id="UP000652013">
    <property type="component" value="Unassembled WGS sequence"/>
</dbReference>
<gene>
    <name evidence="1" type="ORF">Sya03_50780</name>
</gene>
<comment type="caution">
    <text evidence="1">The sequence shown here is derived from an EMBL/GenBank/DDBJ whole genome shotgun (WGS) entry which is preliminary data.</text>
</comment>
<proteinExistence type="predicted"/>
<dbReference type="RefSeq" id="WP_203940924.1">
    <property type="nucleotide sequence ID" value="NZ_BAAAGJ010000003.1"/>
</dbReference>
<sequence>MVPADPLVQQINVEIEGLRSVAADMRKELEQGFRTQVTPVHDAMQPGARIGGCIPGPEWVQLQERYSTCIERTLDTLYNLDLGTQAVSQAAQTIAQNYGDSDAFSKATVDDVNEIISWTPPPAPVYGPFAPQRAV</sequence>
<dbReference type="EMBL" id="BOOY01000036">
    <property type="protein sequence ID" value="GIJ05726.1"/>
    <property type="molecule type" value="Genomic_DNA"/>
</dbReference>